<proteinExistence type="predicted"/>
<protein>
    <submittedName>
        <fullName evidence="1">Uncharacterized protein</fullName>
    </submittedName>
</protein>
<evidence type="ECO:0000313" key="2">
    <source>
        <dbReference type="Proteomes" id="UP001055811"/>
    </source>
</evidence>
<evidence type="ECO:0000313" key="1">
    <source>
        <dbReference type="EMBL" id="KAI3765637.1"/>
    </source>
</evidence>
<gene>
    <name evidence="1" type="ORF">L2E82_15677</name>
</gene>
<organism evidence="1 2">
    <name type="scientific">Cichorium intybus</name>
    <name type="common">Chicory</name>
    <dbReference type="NCBI Taxonomy" id="13427"/>
    <lineage>
        <taxon>Eukaryota</taxon>
        <taxon>Viridiplantae</taxon>
        <taxon>Streptophyta</taxon>
        <taxon>Embryophyta</taxon>
        <taxon>Tracheophyta</taxon>
        <taxon>Spermatophyta</taxon>
        <taxon>Magnoliopsida</taxon>
        <taxon>eudicotyledons</taxon>
        <taxon>Gunneridae</taxon>
        <taxon>Pentapetalae</taxon>
        <taxon>asterids</taxon>
        <taxon>campanulids</taxon>
        <taxon>Asterales</taxon>
        <taxon>Asteraceae</taxon>
        <taxon>Cichorioideae</taxon>
        <taxon>Cichorieae</taxon>
        <taxon>Cichoriinae</taxon>
        <taxon>Cichorium</taxon>
    </lineage>
</organism>
<comment type="caution">
    <text evidence="1">The sequence shown here is derived from an EMBL/GenBank/DDBJ whole genome shotgun (WGS) entry which is preliminary data.</text>
</comment>
<dbReference type="Proteomes" id="UP001055811">
    <property type="component" value="Linkage Group LG03"/>
</dbReference>
<keyword evidence="2" id="KW-1185">Reference proteome</keyword>
<reference evidence="1 2" key="2">
    <citation type="journal article" date="2022" name="Mol. Ecol. Resour.">
        <title>The genomes of chicory, endive, great burdock and yacon provide insights into Asteraceae paleo-polyploidization history and plant inulin production.</title>
        <authorList>
            <person name="Fan W."/>
            <person name="Wang S."/>
            <person name="Wang H."/>
            <person name="Wang A."/>
            <person name="Jiang F."/>
            <person name="Liu H."/>
            <person name="Zhao H."/>
            <person name="Xu D."/>
            <person name="Zhang Y."/>
        </authorList>
    </citation>
    <scope>NUCLEOTIDE SEQUENCE [LARGE SCALE GENOMIC DNA]</scope>
    <source>
        <strain evidence="2">cv. Punajuju</strain>
        <tissue evidence="1">Leaves</tissue>
    </source>
</reference>
<dbReference type="EMBL" id="CM042011">
    <property type="protein sequence ID" value="KAI3765637.1"/>
    <property type="molecule type" value="Genomic_DNA"/>
</dbReference>
<name>A0ACB9F3F4_CICIN</name>
<accession>A0ACB9F3F4</accession>
<reference evidence="2" key="1">
    <citation type="journal article" date="2022" name="Mol. Ecol. Resour.">
        <title>The genomes of chicory, endive, great burdock and yacon provide insights into Asteraceae palaeo-polyploidization history and plant inulin production.</title>
        <authorList>
            <person name="Fan W."/>
            <person name="Wang S."/>
            <person name="Wang H."/>
            <person name="Wang A."/>
            <person name="Jiang F."/>
            <person name="Liu H."/>
            <person name="Zhao H."/>
            <person name="Xu D."/>
            <person name="Zhang Y."/>
        </authorList>
    </citation>
    <scope>NUCLEOTIDE SEQUENCE [LARGE SCALE GENOMIC DNA]</scope>
    <source>
        <strain evidence="2">cv. Punajuju</strain>
    </source>
</reference>
<sequence length="141" mass="15956">MKAHSKQRRAVARWVCAMVDLRLLGVVGWQTWVLLSPSSVSISLDLETILRTLDSSLFIAAVTTHHHKPLSPPLYHLIIISILSRSTETNWAFSCLKRQRKHIHAKKMTSFHGGSWMYVGTTLLENSAKMQTKFSLLTGLM</sequence>